<comment type="similarity">
    <text evidence="1">Belongs to the UPF0065 (bug) family.</text>
</comment>
<comment type="caution">
    <text evidence="3">The sequence shown here is derived from an EMBL/GenBank/DDBJ whole genome shotgun (WGS) entry which is preliminary data.</text>
</comment>
<feature type="signal peptide" evidence="2">
    <location>
        <begin position="1"/>
        <end position="26"/>
    </location>
</feature>
<dbReference type="PIRSF" id="PIRSF017082">
    <property type="entry name" value="YflP"/>
    <property type="match status" value="1"/>
</dbReference>
<protein>
    <submittedName>
        <fullName evidence="3">Tripartite tricarboxylate transporter substrate binding protein</fullName>
    </submittedName>
</protein>
<keyword evidence="4" id="KW-1185">Reference proteome</keyword>
<dbReference type="Pfam" id="PF03401">
    <property type="entry name" value="TctC"/>
    <property type="match status" value="1"/>
</dbReference>
<dbReference type="PANTHER" id="PTHR42928">
    <property type="entry name" value="TRICARBOXYLATE-BINDING PROTEIN"/>
    <property type="match status" value="1"/>
</dbReference>
<dbReference type="PANTHER" id="PTHR42928:SF5">
    <property type="entry name" value="BLR1237 PROTEIN"/>
    <property type="match status" value="1"/>
</dbReference>
<organism evidence="3 4">
    <name type="scientific">Ramlibacter agri</name>
    <dbReference type="NCBI Taxonomy" id="2728837"/>
    <lineage>
        <taxon>Bacteria</taxon>
        <taxon>Pseudomonadati</taxon>
        <taxon>Pseudomonadota</taxon>
        <taxon>Betaproteobacteria</taxon>
        <taxon>Burkholderiales</taxon>
        <taxon>Comamonadaceae</taxon>
        <taxon>Ramlibacter</taxon>
    </lineage>
</organism>
<dbReference type="Proteomes" id="UP000541185">
    <property type="component" value="Unassembled WGS sequence"/>
</dbReference>
<dbReference type="Gene3D" id="3.40.190.150">
    <property type="entry name" value="Bordetella uptake gene, domain 1"/>
    <property type="match status" value="1"/>
</dbReference>
<evidence type="ECO:0000313" key="4">
    <source>
        <dbReference type="Proteomes" id="UP000541185"/>
    </source>
</evidence>
<evidence type="ECO:0000313" key="3">
    <source>
        <dbReference type="EMBL" id="NML44065.1"/>
    </source>
</evidence>
<dbReference type="AlphaFoldDB" id="A0A848GZS4"/>
<feature type="chain" id="PRO_5032378777" evidence="2">
    <location>
        <begin position="27"/>
        <end position="327"/>
    </location>
</feature>
<proteinExistence type="inferred from homology"/>
<dbReference type="EMBL" id="JABBFX010000001">
    <property type="protein sequence ID" value="NML44065.1"/>
    <property type="molecule type" value="Genomic_DNA"/>
</dbReference>
<gene>
    <name evidence="3" type="ORF">HHL11_09920</name>
</gene>
<dbReference type="InterPro" id="IPR042100">
    <property type="entry name" value="Bug_dom1"/>
</dbReference>
<evidence type="ECO:0000256" key="2">
    <source>
        <dbReference type="SAM" id="SignalP"/>
    </source>
</evidence>
<dbReference type="SUPFAM" id="SSF53850">
    <property type="entry name" value="Periplasmic binding protein-like II"/>
    <property type="match status" value="1"/>
</dbReference>
<keyword evidence="2" id="KW-0732">Signal</keyword>
<sequence>MFRRSLLACALLAAASALPAAASAQAAWPARPVTLVVPFSAGGGVDTMARLLAEKLHALLGQNVLVDNKAGGSGMIGAMAVVRAQPDGYTLLMGSAGETAINPFVYKGRMQYDPAKDLAPISLVTRVPNVLVASPQLPVKNVEELVAYAKKNPGKLTYSSSGVGNPQHLNGELLDQLAGVHMVHIPYKGAAGQLIDVTTGQVDLTFVSYTAAKGFIQSGKVKALAVTSPKRAPFAPDLPAIAEYKPLAAYQLENWFGVWAPAATPADVQQKLNAAIAKALQDPDLVKKLREQGGEPAPMAIPQFKAFIQKESAQFARIVESAKIAAE</sequence>
<evidence type="ECO:0000256" key="1">
    <source>
        <dbReference type="ARBA" id="ARBA00006987"/>
    </source>
</evidence>
<accession>A0A848GZS4</accession>
<reference evidence="3 4" key="1">
    <citation type="submission" date="2020-04" db="EMBL/GenBank/DDBJ databases">
        <title>Ramlibacter sp. G-1-2-2 isolated from soil.</title>
        <authorList>
            <person name="Dahal R.H."/>
        </authorList>
    </citation>
    <scope>NUCLEOTIDE SEQUENCE [LARGE SCALE GENOMIC DNA]</scope>
    <source>
        <strain evidence="3 4">G-1-2-2</strain>
    </source>
</reference>
<name>A0A848GZS4_9BURK</name>
<dbReference type="CDD" id="cd13578">
    <property type="entry name" value="PBP2_Bug27"/>
    <property type="match status" value="1"/>
</dbReference>
<dbReference type="RefSeq" id="WP_169418229.1">
    <property type="nucleotide sequence ID" value="NZ_JABBFX010000001.1"/>
</dbReference>
<dbReference type="InterPro" id="IPR005064">
    <property type="entry name" value="BUG"/>
</dbReference>
<dbReference type="Gene3D" id="3.40.190.10">
    <property type="entry name" value="Periplasmic binding protein-like II"/>
    <property type="match status" value="1"/>
</dbReference>